<accession>A0A1D8AVQ7</accession>
<reference evidence="3 4" key="1">
    <citation type="submission" date="2016-06" db="EMBL/GenBank/DDBJ databases">
        <title>Three novel species with peptidoglycan cell walls form the new genus Lacunisphaera gen. nov. in the family Opitutaceae of the verrucomicrobial subdivision 4.</title>
        <authorList>
            <person name="Rast P."/>
            <person name="Gloeckner I."/>
            <person name="Jogler M."/>
            <person name="Boedeker C."/>
            <person name="Jeske O."/>
            <person name="Wiegand S."/>
            <person name="Reinhardt R."/>
            <person name="Schumann P."/>
            <person name="Rohde M."/>
            <person name="Spring S."/>
            <person name="Gloeckner F.O."/>
            <person name="Jogler C."/>
        </authorList>
    </citation>
    <scope>NUCLEOTIDE SEQUENCE [LARGE SCALE GENOMIC DNA]</scope>
    <source>
        <strain evidence="3 4">IG16b</strain>
    </source>
</reference>
<evidence type="ECO:0000313" key="4">
    <source>
        <dbReference type="Proteomes" id="UP000095228"/>
    </source>
</evidence>
<feature type="transmembrane region" description="Helical" evidence="2">
    <location>
        <begin position="29"/>
        <end position="51"/>
    </location>
</feature>
<dbReference type="Proteomes" id="UP000095228">
    <property type="component" value="Chromosome"/>
</dbReference>
<dbReference type="OrthoDB" id="85478at2"/>
<keyword evidence="2" id="KW-1133">Transmembrane helix</keyword>
<name>A0A1D8AVQ7_9BACT</name>
<keyword evidence="4" id="KW-1185">Reference proteome</keyword>
<keyword evidence="2" id="KW-0812">Transmembrane</keyword>
<keyword evidence="1" id="KW-0175">Coiled coil</keyword>
<gene>
    <name evidence="3" type="ORF">Verru16b_02048</name>
</gene>
<dbReference type="EMBL" id="CP016094">
    <property type="protein sequence ID" value="AOS44979.1"/>
    <property type="molecule type" value="Genomic_DNA"/>
</dbReference>
<evidence type="ECO:0000313" key="3">
    <source>
        <dbReference type="EMBL" id="AOS44979.1"/>
    </source>
</evidence>
<dbReference type="KEGG" id="obg:Verru16b_02048"/>
<dbReference type="AlphaFoldDB" id="A0A1D8AVQ7"/>
<organism evidence="3 4">
    <name type="scientific">Lacunisphaera limnophila</name>
    <dbReference type="NCBI Taxonomy" id="1838286"/>
    <lineage>
        <taxon>Bacteria</taxon>
        <taxon>Pseudomonadati</taxon>
        <taxon>Verrucomicrobiota</taxon>
        <taxon>Opitutia</taxon>
        <taxon>Opitutales</taxon>
        <taxon>Opitutaceae</taxon>
        <taxon>Lacunisphaera</taxon>
    </lineage>
</organism>
<evidence type="ECO:0000256" key="2">
    <source>
        <dbReference type="SAM" id="Phobius"/>
    </source>
</evidence>
<protein>
    <recommendedName>
        <fullName evidence="5">Chain length determinant protein</fullName>
    </recommendedName>
</protein>
<evidence type="ECO:0000256" key="1">
    <source>
        <dbReference type="SAM" id="Coils"/>
    </source>
</evidence>
<dbReference type="RefSeq" id="WP_069962177.1">
    <property type="nucleotide sequence ID" value="NZ_CP016094.1"/>
</dbReference>
<sequence length="469" mass="52253">MTNSPESRPYADDDSINFAELFARLRRGLIQIFGLTLLGLALGIIVTVLTASRQSAITTLRVTFGFPGFEAGAYPNGAKFQPDDVRAPDVVNEAIKRLGLRLEDTDLASKIRGAISISGLVSPNIIKERDLLRASGQSLPAYIPDEYEITLSLPRDFPVDVRQRELLLAEIINVYLEKFRRTYVELPPEFGNAFTSLRNADFVEYELILTKETLSLSAFLQQQIEKAKQFRSPSNQLSFQDLLKQTELFTQIRLNDVLGLIYINGLSKDRGYALVKMDYYMRTLADQEQRLTQEAEVVTNLLTKTQERAQNYVLATRAQQPQGTQPLLDQGFIDTLLANDAYNFLVREALKTGLAVKRVQSDIAQLEDRRQRMESFTKGESKDQAAAIASTQKALVELEASYQELLSKVRIALDDYSRQEFADAIRVSMQARTASMLRNVVLGAIIGLVAGSALGMGLSLLKPAGRVAA</sequence>
<keyword evidence="2" id="KW-0472">Membrane</keyword>
<proteinExistence type="predicted"/>
<evidence type="ECO:0008006" key="5">
    <source>
        <dbReference type="Google" id="ProtNLM"/>
    </source>
</evidence>
<feature type="coiled-coil region" evidence="1">
    <location>
        <begin position="356"/>
        <end position="415"/>
    </location>
</feature>
<feature type="transmembrane region" description="Helical" evidence="2">
    <location>
        <begin position="440"/>
        <end position="461"/>
    </location>
</feature>
<dbReference type="STRING" id="1838286.Verru16b_02048"/>